<protein>
    <recommendedName>
        <fullName evidence="4">HAT C-terminal dimerisation domain-containing protein</fullName>
    </recommendedName>
</protein>
<comment type="caution">
    <text evidence="2">The sequence shown here is derived from an EMBL/GenBank/DDBJ whole genome shotgun (WGS) entry which is preliminary data.</text>
</comment>
<keyword evidence="1" id="KW-1133">Transmembrane helix</keyword>
<feature type="transmembrane region" description="Helical" evidence="1">
    <location>
        <begin position="112"/>
        <end position="134"/>
    </location>
</feature>
<name>A0AAD7AZ16_MYCRO</name>
<evidence type="ECO:0000256" key="1">
    <source>
        <dbReference type="SAM" id="Phobius"/>
    </source>
</evidence>
<dbReference type="SUPFAM" id="SSF53098">
    <property type="entry name" value="Ribonuclease H-like"/>
    <property type="match status" value="1"/>
</dbReference>
<accession>A0AAD7AZ16</accession>
<keyword evidence="1" id="KW-0472">Membrane</keyword>
<dbReference type="AlphaFoldDB" id="A0AAD7AZ16"/>
<evidence type="ECO:0000313" key="2">
    <source>
        <dbReference type="EMBL" id="KAJ7604858.1"/>
    </source>
</evidence>
<gene>
    <name evidence="2" type="ORF">B0H17DRAFT_1189671</name>
</gene>
<evidence type="ECO:0000313" key="3">
    <source>
        <dbReference type="Proteomes" id="UP001221757"/>
    </source>
</evidence>
<keyword evidence="1" id="KW-0812">Transmembrane</keyword>
<feature type="transmembrane region" description="Helical" evidence="1">
    <location>
        <begin position="21"/>
        <end position="41"/>
    </location>
</feature>
<reference evidence="2" key="1">
    <citation type="submission" date="2023-03" db="EMBL/GenBank/DDBJ databases">
        <title>Massive genome expansion in bonnet fungi (Mycena s.s.) driven by repeated elements and novel gene families across ecological guilds.</title>
        <authorList>
            <consortium name="Lawrence Berkeley National Laboratory"/>
            <person name="Harder C.B."/>
            <person name="Miyauchi S."/>
            <person name="Viragh M."/>
            <person name="Kuo A."/>
            <person name="Thoen E."/>
            <person name="Andreopoulos B."/>
            <person name="Lu D."/>
            <person name="Skrede I."/>
            <person name="Drula E."/>
            <person name="Henrissat B."/>
            <person name="Morin E."/>
            <person name="Kohler A."/>
            <person name="Barry K."/>
            <person name="LaButti K."/>
            <person name="Morin E."/>
            <person name="Salamov A."/>
            <person name="Lipzen A."/>
            <person name="Mereny Z."/>
            <person name="Hegedus B."/>
            <person name="Baldrian P."/>
            <person name="Stursova M."/>
            <person name="Weitz H."/>
            <person name="Taylor A."/>
            <person name="Grigoriev I.V."/>
            <person name="Nagy L.G."/>
            <person name="Martin F."/>
            <person name="Kauserud H."/>
        </authorList>
    </citation>
    <scope>NUCLEOTIDE SEQUENCE</scope>
    <source>
        <strain evidence="2">CBHHK067</strain>
    </source>
</reference>
<organism evidence="2 3">
    <name type="scientific">Mycena rosella</name>
    <name type="common">Pink bonnet</name>
    <name type="synonym">Agaricus rosellus</name>
    <dbReference type="NCBI Taxonomy" id="1033263"/>
    <lineage>
        <taxon>Eukaryota</taxon>
        <taxon>Fungi</taxon>
        <taxon>Dikarya</taxon>
        <taxon>Basidiomycota</taxon>
        <taxon>Agaricomycotina</taxon>
        <taxon>Agaricomycetes</taxon>
        <taxon>Agaricomycetidae</taxon>
        <taxon>Agaricales</taxon>
        <taxon>Marasmiineae</taxon>
        <taxon>Mycenaceae</taxon>
        <taxon>Mycena</taxon>
    </lineage>
</organism>
<sequence length="362" mass="40331">MSAFARERIKKAHKGRETRGVLVESTIYTVGVSSSSIISVFASSLFLLFPFLACLSALAGASYHLSLSWSSTLVLALRAQSISTADALALGGYLYVYWCLICIYFHSVPKPFTIFINGAQAGSLIIITAQILAVTPMTTVSDIREALCHERHASCDSQGPIYLLGRRLPLIGSETMSDLGVHGLRHFIMPPRLLGGANILDPRFNYKKLRKDYANDYELAEYLETQKAALRVYFDTKYPPSSSTSAPTTPASKSATRPGVINFAAYDQGSDNETENDEIERYFEAPRAPWDTDPVQWRYARKTEFPRSAVAVERVFSGGRDTISLRRASLKPETIRTLMLLKHHLRLKRKGWEDALRLAQAL</sequence>
<dbReference type="InterPro" id="IPR012337">
    <property type="entry name" value="RNaseH-like_sf"/>
</dbReference>
<keyword evidence="3" id="KW-1185">Reference proteome</keyword>
<evidence type="ECO:0008006" key="4">
    <source>
        <dbReference type="Google" id="ProtNLM"/>
    </source>
</evidence>
<feature type="transmembrane region" description="Helical" evidence="1">
    <location>
        <begin position="87"/>
        <end position="106"/>
    </location>
</feature>
<dbReference type="Proteomes" id="UP001221757">
    <property type="component" value="Unassembled WGS sequence"/>
</dbReference>
<dbReference type="EMBL" id="JARKIE010001187">
    <property type="protein sequence ID" value="KAJ7604858.1"/>
    <property type="molecule type" value="Genomic_DNA"/>
</dbReference>
<feature type="transmembrane region" description="Helical" evidence="1">
    <location>
        <begin position="47"/>
        <end position="66"/>
    </location>
</feature>
<proteinExistence type="predicted"/>